<comment type="caution">
    <text evidence="1">The sequence shown here is derived from an EMBL/GenBank/DDBJ whole genome shotgun (WGS) entry which is preliminary data.</text>
</comment>
<dbReference type="Proteomes" id="UP001187192">
    <property type="component" value="Unassembled WGS sequence"/>
</dbReference>
<evidence type="ECO:0000313" key="2">
    <source>
        <dbReference type="Proteomes" id="UP001187192"/>
    </source>
</evidence>
<organism evidence="1 2">
    <name type="scientific">Ficus carica</name>
    <name type="common">Common fig</name>
    <dbReference type="NCBI Taxonomy" id="3494"/>
    <lineage>
        <taxon>Eukaryota</taxon>
        <taxon>Viridiplantae</taxon>
        <taxon>Streptophyta</taxon>
        <taxon>Embryophyta</taxon>
        <taxon>Tracheophyta</taxon>
        <taxon>Spermatophyta</taxon>
        <taxon>Magnoliopsida</taxon>
        <taxon>eudicotyledons</taxon>
        <taxon>Gunneridae</taxon>
        <taxon>Pentapetalae</taxon>
        <taxon>rosids</taxon>
        <taxon>fabids</taxon>
        <taxon>Rosales</taxon>
        <taxon>Moraceae</taxon>
        <taxon>Ficeae</taxon>
        <taxon>Ficus</taxon>
    </lineage>
</organism>
<reference evidence="1" key="1">
    <citation type="submission" date="2023-07" db="EMBL/GenBank/DDBJ databases">
        <title>draft genome sequence of fig (Ficus carica).</title>
        <authorList>
            <person name="Takahashi T."/>
            <person name="Nishimura K."/>
        </authorList>
    </citation>
    <scope>NUCLEOTIDE SEQUENCE</scope>
</reference>
<accession>A0AA88DYM7</accession>
<evidence type="ECO:0000313" key="1">
    <source>
        <dbReference type="EMBL" id="GMN64208.1"/>
    </source>
</evidence>
<protein>
    <submittedName>
        <fullName evidence="1">Uncharacterized protein</fullName>
    </submittedName>
</protein>
<keyword evidence="2" id="KW-1185">Reference proteome</keyword>
<dbReference type="AlphaFoldDB" id="A0AA88DYM7"/>
<name>A0AA88DYM7_FICCA</name>
<proteinExistence type="predicted"/>
<gene>
    <name evidence="1" type="ORF">TIFTF001_033281</name>
</gene>
<sequence>MRGKELVAIVDAIGVAAIVDDSLTVGFLTVGSRRGVDGEHLGLVQPRLNGSSVAVTLSGDFLSLTTLSLRVVS</sequence>
<dbReference type="EMBL" id="BTGU01000172">
    <property type="protein sequence ID" value="GMN64208.1"/>
    <property type="molecule type" value="Genomic_DNA"/>
</dbReference>